<gene>
    <name evidence="5" type="ORF">D3Z33_01705</name>
</gene>
<dbReference type="Proteomes" id="UP000467132">
    <property type="component" value="Unassembled WGS sequence"/>
</dbReference>
<dbReference type="AlphaFoldDB" id="A0A845QVN3"/>
<dbReference type="Gene3D" id="3.40.630.30">
    <property type="match status" value="1"/>
</dbReference>
<reference evidence="5 6" key="1">
    <citation type="submission" date="2018-08" db="EMBL/GenBank/DDBJ databases">
        <title>Murine metabolic-syndrome-specific gut microbial biobank.</title>
        <authorList>
            <person name="Liu C."/>
        </authorList>
    </citation>
    <scope>NUCLEOTIDE SEQUENCE [LARGE SCALE GENOMIC DNA]</scope>
    <source>
        <strain evidence="5 6">583</strain>
    </source>
</reference>
<evidence type="ECO:0000313" key="6">
    <source>
        <dbReference type="Proteomes" id="UP000467132"/>
    </source>
</evidence>
<evidence type="ECO:0000256" key="2">
    <source>
        <dbReference type="ARBA" id="ARBA00023315"/>
    </source>
</evidence>
<evidence type="ECO:0000256" key="3">
    <source>
        <dbReference type="ARBA" id="ARBA00038502"/>
    </source>
</evidence>
<keyword evidence="1 5" id="KW-0808">Transferase</keyword>
<dbReference type="GO" id="GO:0005737">
    <property type="term" value="C:cytoplasm"/>
    <property type="evidence" value="ECO:0007669"/>
    <property type="project" value="TreeGrafter"/>
</dbReference>
<comment type="caution">
    <text evidence="5">The sequence shown here is derived from an EMBL/GenBank/DDBJ whole genome shotgun (WGS) entry which is preliminary data.</text>
</comment>
<dbReference type="InterPro" id="IPR000182">
    <property type="entry name" value="GNAT_dom"/>
</dbReference>
<evidence type="ECO:0000256" key="1">
    <source>
        <dbReference type="ARBA" id="ARBA00022679"/>
    </source>
</evidence>
<dbReference type="RefSeq" id="WP_160196072.1">
    <property type="nucleotide sequence ID" value="NZ_QXXA01000003.1"/>
</dbReference>
<feature type="domain" description="N-acetyltransferase" evidence="4">
    <location>
        <begin position="9"/>
        <end position="166"/>
    </location>
</feature>
<evidence type="ECO:0000259" key="4">
    <source>
        <dbReference type="PROSITE" id="PS51186"/>
    </source>
</evidence>
<dbReference type="OrthoDB" id="9785602at2"/>
<dbReference type="InterPro" id="IPR051531">
    <property type="entry name" value="N-acetyltransferase"/>
</dbReference>
<dbReference type="PROSITE" id="PS51186">
    <property type="entry name" value="GNAT"/>
    <property type="match status" value="1"/>
</dbReference>
<protein>
    <submittedName>
        <fullName evidence="5">N-acetyltransferase</fullName>
    </submittedName>
</protein>
<proteinExistence type="inferred from homology"/>
<comment type="similarity">
    <text evidence="3">Belongs to the acetyltransferase family. RimJ subfamily.</text>
</comment>
<dbReference type="Pfam" id="PF13302">
    <property type="entry name" value="Acetyltransf_3"/>
    <property type="match status" value="1"/>
</dbReference>
<dbReference type="GO" id="GO:0008999">
    <property type="term" value="F:protein-N-terminal-alanine acetyltransferase activity"/>
    <property type="evidence" value="ECO:0007669"/>
    <property type="project" value="TreeGrafter"/>
</dbReference>
<sequence length="181" mass="21631">MKKLESERLILRKWVESDSKDMYEYAKSNLVGPNAGWKPHKDEDESKKIIKIFIENNDVYAIELKSQSKVIGGIGLHKRTPDNKLKELKQREIGYVLNPEYWGNGYIPEAVNRLIKYGFEEMNLDLIWCGHYDFNERSRRVNEKCGFRYKFNRNENIKLLDNKKVNVLYYNLTKNDYERLK</sequence>
<keyword evidence="2" id="KW-0012">Acyltransferase</keyword>
<dbReference type="PANTHER" id="PTHR43792:SF8">
    <property type="entry name" value="[RIBOSOMAL PROTEIN US5]-ALANINE N-ACETYLTRANSFERASE"/>
    <property type="match status" value="1"/>
</dbReference>
<evidence type="ECO:0000313" key="5">
    <source>
        <dbReference type="EMBL" id="NBI05566.1"/>
    </source>
</evidence>
<name>A0A845QVN3_9CLOT</name>
<dbReference type="SUPFAM" id="SSF55729">
    <property type="entry name" value="Acyl-CoA N-acyltransferases (Nat)"/>
    <property type="match status" value="1"/>
</dbReference>
<dbReference type="InterPro" id="IPR016181">
    <property type="entry name" value="Acyl_CoA_acyltransferase"/>
</dbReference>
<dbReference type="EMBL" id="QXXA01000003">
    <property type="protein sequence ID" value="NBI05566.1"/>
    <property type="molecule type" value="Genomic_DNA"/>
</dbReference>
<dbReference type="PANTHER" id="PTHR43792">
    <property type="entry name" value="GNAT FAMILY, PUTATIVE (AFU_ORTHOLOGUE AFUA_3G00765)-RELATED-RELATED"/>
    <property type="match status" value="1"/>
</dbReference>
<organism evidence="5 6">
    <name type="scientific">Senegalia massiliensis</name>
    <dbReference type="NCBI Taxonomy" id="1720316"/>
    <lineage>
        <taxon>Bacteria</taxon>
        <taxon>Bacillati</taxon>
        <taxon>Bacillota</taxon>
        <taxon>Clostridia</taxon>
        <taxon>Eubacteriales</taxon>
        <taxon>Clostridiaceae</taxon>
        <taxon>Senegalia</taxon>
    </lineage>
</organism>
<keyword evidence="6" id="KW-1185">Reference proteome</keyword>
<accession>A0A845QVN3</accession>